<evidence type="ECO:0000256" key="2">
    <source>
        <dbReference type="SAM" id="Phobius"/>
    </source>
</evidence>
<gene>
    <name evidence="3" type="ORF">SAMN05421881_100399</name>
</gene>
<evidence type="ECO:0000313" key="3">
    <source>
        <dbReference type="EMBL" id="SDX56914.1"/>
    </source>
</evidence>
<dbReference type="EMBL" id="FNOY01000003">
    <property type="protein sequence ID" value="SDX56914.1"/>
    <property type="molecule type" value="Genomic_DNA"/>
</dbReference>
<feature type="transmembrane region" description="Helical" evidence="2">
    <location>
        <begin position="236"/>
        <end position="259"/>
    </location>
</feature>
<keyword evidence="2" id="KW-0812">Transmembrane</keyword>
<feature type="transmembrane region" description="Helical" evidence="2">
    <location>
        <begin position="404"/>
        <end position="422"/>
    </location>
</feature>
<feature type="transmembrane region" description="Helical" evidence="2">
    <location>
        <begin position="434"/>
        <end position="450"/>
    </location>
</feature>
<dbReference type="InterPro" id="IPR036249">
    <property type="entry name" value="Thioredoxin-like_sf"/>
</dbReference>
<dbReference type="CDD" id="cd02947">
    <property type="entry name" value="TRX_family"/>
    <property type="match status" value="1"/>
</dbReference>
<reference evidence="3 4" key="1">
    <citation type="submission" date="2016-10" db="EMBL/GenBank/DDBJ databases">
        <authorList>
            <person name="de Groot N.N."/>
        </authorList>
    </citation>
    <scope>NUCLEOTIDE SEQUENCE [LARGE SCALE GENOMIC DNA]</scope>
    <source>
        <strain evidence="3 4">Nm1</strain>
    </source>
</reference>
<dbReference type="AlphaFoldDB" id="A0A1H3CTN0"/>
<evidence type="ECO:0000256" key="1">
    <source>
        <dbReference type="SAM" id="MobiDB-lite"/>
    </source>
</evidence>
<dbReference type="STRING" id="44576.SAMN05421881_100399"/>
<dbReference type="Proteomes" id="UP000198640">
    <property type="component" value="Unassembled WGS sequence"/>
</dbReference>
<dbReference type="SUPFAM" id="SSF52833">
    <property type="entry name" value="Thioredoxin-like"/>
    <property type="match status" value="1"/>
</dbReference>
<evidence type="ECO:0000313" key="4">
    <source>
        <dbReference type="Proteomes" id="UP000198640"/>
    </source>
</evidence>
<dbReference type="Gene3D" id="3.40.30.10">
    <property type="entry name" value="Glutaredoxin"/>
    <property type="match status" value="1"/>
</dbReference>
<keyword evidence="2" id="KW-0472">Membrane</keyword>
<feature type="transmembrane region" description="Helical" evidence="2">
    <location>
        <begin position="370"/>
        <end position="392"/>
    </location>
</feature>
<protein>
    <submittedName>
        <fullName evidence="3">Cytochrome c biogenesis protein CcdA</fullName>
    </submittedName>
</protein>
<feature type="region of interest" description="Disordered" evidence="1">
    <location>
        <begin position="148"/>
        <end position="173"/>
    </location>
</feature>
<accession>A0A1H3CTN0</accession>
<feature type="transmembrane region" description="Helical" evidence="2">
    <location>
        <begin position="265"/>
        <end position="285"/>
    </location>
</feature>
<organism evidence="3 4">
    <name type="scientific">Nitrosomonas halophila</name>
    <dbReference type="NCBI Taxonomy" id="44576"/>
    <lineage>
        <taxon>Bacteria</taxon>
        <taxon>Pseudomonadati</taxon>
        <taxon>Pseudomonadota</taxon>
        <taxon>Betaproteobacteria</taxon>
        <taxon>Nitrosomonadales</taxon>
        <taxon>Nitrosomonadaceae</taxon>
        <taxon>Nitrosomonas</taxon>
    </lineage>
</organism>
<name>A0A1H3CTN0_9PROT</name>
<feature type="transmembrane region" description="Helical" evidence="2">
    <location>
        <begin position="324"/>
        <end position="350"/>
    </location>
</feature>
<feature type="compositionally biased region" description="Basic and acidic residues" evidence="1">
    <location>
        <begin position="152"/>
        <end position="173"/>
    </location>
</feature>
<sequence>MTAIQMTIDWNSWNHLSQKTMRIQTTCLFLFVALLAFSTHAFSTENKAKVVMDVFWGETCPLCIEQQPFLSELETRYPQLQIRQYEVFRNRSNLRLFALTAYKHGIEAEAVPTIFIAGNVFIGDAPFIRKQLEETVRDAILKQNRQLDAPEADPKRIQPDIKPETEPLPEKPAEIEPLSGMTTLSVPLLGTIDLTQQPLIFTTLLISFVDGFNPCSLWVLTLLLGMVLRSGSRKRMLMVGCIFLFTTATIYGAFIAGIFKVLSYVAYLVWVQWLVALFALVFGLVNIKDFFWFKRGFSFTISDKHKPGIYQSIRKLLRPEMTGLSLAGATFVMASGIAFVELPCTAGFPVVWSQLVKSQQIGLMEFYGLLIIYLFIYLLVEIIIFLTAVLTLKRQWFEERHGQVLKLIGGMIMVALGIVMLVNPDLMYNLTDTLLVFSAALLAAGTLALLKKWTTGALYTAPPPESMQQKLSGADKKTHRE</sequence>
<keyword evidence="2" id="KW-1133">Transmembrane helix</keyword>
<keyword evidence="4" id="KW-1185">Reference proteome</keyword>
<proteinExistence type="predicted"/>